<accession>A0A161RE68</accession>
<proteinExistence type="predicted"/>
<sequence length="172" mass="20534">MDKFKKFKVDFTNNEETPFFQVTSNHRIRFDMDLFVNNNTRLLKNILDNLFNQNEKISSSFICGYIINGKRIHKNTGLGKFTKIRNWKETLIKNDNFTSSTIFASIKNLNYQDVYKYCQNVSQGHPSAYISFYNDNYLLYINQDVLDIISFNEKLIEQLKTKYAVEYDKYYE</sequence>
<organism evidence="1 2">
    <name type="scientific">Bacillus cereus</name>
    <dbReference type="NCBI Taxonomy" id="1396"/>
    <lineage>
        <taxon>Bacteria</taxon>
        <taxon>Bacillati</taxon>
        <taxon>Bacillota</taxon>
        <taxon>Bacilli</taxon>
        <taxon>Bacillales</taxon>
        <taxon>Bacillaceae</taxon>
        <taxon>Bacillus</taxon>
        <taxon>Bacillus cereus group</taxon>
    </lineage>
</organism>
<dbReference type="PATRIC" id="fig|1396.539.peg.4284"/>
<evidence type="ECO:0000313" key="2">
    <source>
        <dbReference type="Proteomes" id="UP000076501"/>
    </source>
</evidence>
<dbReference type="Proteomes" id="UP000076501">
    <property type="component" value="Unassembled WGS sequence"/>
</dbReference>
<name>A0A161RE68_BACCE</name>
<dbReference type="EMBL" id="LJKA01000062">
    <property type="protein sequence ID" value="KZD30395.1"/>
    <property type="molecule type" value="Genomic_DNA"/>
</dbReference>
<dbReference type="AlphaFoldDB" id="A0A161RE68"/>
<comment type="caution">
    <text evidence="1">The sequence shown here is derived from an EMBL/GenBank/DDBJ whole genome shotgun (WGS) entry which is preliminary data.</text>
</comment>
<gene>
    <name evidence="1" type="ORF">B4082_3974</name>
</gene>
<reference evidence="1 2" key="1">
    <citation type="submission" date="2015-09" db="EMBL/GenBank/DDBJ databases">
        <title>Bacillus cereus food isolates.</title>
        <authorList>
            <person name="Boekhorst J."/>
        </authorList>
    </citation>
    <scope>NUCLEOTIDE SEQUENCE [LARGE SCALE GENOMIC DNA]</scope>
    <source>
        <strain evidence="1 2">B4082</strain>
    </source>
</reference>
<evidence type="ECO:0000313" key="1">
    <source>
        <dbReference type="EMBL" id="KZD30395.1"/>
    </source>
</evidence>
<dbReference type="RefSeq" id="WP_063223900.1">
    <property type="nucleotide sequence ID" value="NZ_LJKA01000062.1"/>
</dbReference>
<protein>
    <submittedName>
        <fullName evidence="1">Uncharacterized protein</fullName>
    </submittedName>
</protein>